<dbReference type="Pfam" id="PF02517">
    <property type="entry name" value="Rce1-like"/>
    <property type="match status" value="1"/>
</dbReference>
<dbReference type="PANTHER" id="PTHR13046">
    <property type="entry name" value="PROTEASE U48 CAAX PRENYL PROTEASE RCE1"/>
    <property type="match status" value="1"/>
</dbReference>
<comment type="subcellular location">
    <subcellularLocation>
        <location evidence="1">Endoplasmic reticulum membrane</location>
        <topology evidence="1">Multi-pass membrane protein</topology>
    </subcellularLocation>
</comment>
<keyword evidence="6" id="KW-0256">Endoplasmic reticulum</keyword>
<evidence type="ECO:0000256" key="3">
    <source>
        <dbReference type="ARBA" id="ARBA00022670"/>
    </source>
</evidence>
<evidence type="ECO:0000313" key="14">
    <source>
        <dbReference type="Proteomes" id="UP001162131"/>
    </source>
</evidence>
<feature type="transmembrane region" description="Helical" evidence="11">
    <location>
        <begin position="154"/>
        <end position="174"/>
    </location>
</feature>
<feature type="transmembrane region" description="Helical" evidence="11">
    <location>
        <begin position="75"/>
        <end position="104"/>
    </location>
</feature>
<comment type="catalytic activity">
    <reaction evidence="9">
        <text>Hydrolyzes the peptide bond -P2-(S-farnesyl or geranylgeranyl)C-P1'-P2'-P3'-COOH where P1' and P2' are amino acids with aliphatic sidechains and P3' is any C-terminal residue.</text>
        <dbReference type="EC" id="3.4.26.1"/>
    </reaction>
</comment>
<dbReference type="AlphaFoldDB" id="A0AAU9JMK4"/>
<protein>
    <recommendedName>
        <fullName evidence="10">intramembrane prenyl-peptidase Rce1</fullName>
        <ecNumber evidence="10">3.4.26.1</ecNumber>
    </recommendedName>
</protein>
<evidence type="ECO:0000256" key="4">
    <source>
        <dbReference type="ARBA" id="ARBA00022692"/>
    </source>
</evidence>
<proteinExistence type="inferred from homology"/>
<evidence type="ECO:0000256" key="5">
    <source>
        <dbReference type="ARBA" id="ARBA00022801"/>
    </source>
</evidence>
<feature type="domain" description="CAAX prenyl protease 2/Lysostaphin resistance protein A-like" evidence="12">
    <location>
        <begin position="124"/>
        <end position="228"/>
    </location>
</feature>
<feature type="transmembrane region" description="Helical" evidence="11">
    <location>
        <begin position="195"/>
        <end position="224"/>
    </location>
</feature>
<sequence>MYLSLSLFQAVLWAIFTPLVFIGCITFFKTSKLSRDDPKEILRRIKIIGVVTVLWPALLYSLFSSEVETAEGPSVWHWIGIGITIKNYAAILSSSAVTLVLFIGPLYQMAFDEAESTTEFDLKALRAYVFAPIYEEVIFRSTLITALIAGGAGFYGAVMLSSLIFGVSHLYHLVEAFECTGRMRQQKVMQAAMQAAYTTVFGFYVGYIFVATGSLYAVILVHAFCNFMGLPDVGFMNEGHYGYAYKRSISAAYIIGIVLFIVLLSLSLNPDLHQSWHYTLINQLSGNEISKLN</sequence>
<evidence type="ECO:0000256" key="1">
    <source>
        <dbReference type="ARBA" id="ARBA00004477"/>
    </source>
</evidence>
<keyword evidence="5" id="KW-0378">Hydrolase</keyword>
<dbReference type="PANTHER" id="PTHR13046:SF0">
    <property type="entry name" value="CAAX PRENYL PROTEASE 2"/>
    <property type="match status" value="1"/>
</dbReference>
<evidence type="ECO:0000256" key="7">
    <source>
        <dbReference type="ARBA" id="ARBA00022989"/>
    </source>
</evidence>
<dbReference type="InterPro" id="IPR003675">
    <property type="entry name" value="Rce1/LyrA-like_dom"/>
</dbReference>
<keyword evidence="4 11" id="KW-0812">Transmembrane</keyword>
<evidence type="ECO:0000313" key="13">
    <source>
        <dbReference type="EMBL" id="CAG9326329.1"/>
    </source>
</evidence>
<comment type="caution">
    <text evidence="13">The sequence shown here is derived from an EMBL/GenBank/DDBJ whole genome shotgun (WGS) entry which is preliminary data.</text>
</comment>
<feature type="transmembrane region" description="Helical" evidence="11">
    <location>
        <begin position="6"/>
        <end position="27"/>
    </location>
</feature>
<keyword evidence="7 11" id="KW-1133">Transmembrane helix</keyword>
<feature type="transmembrane region" description="Helical" evidence="11">
    <location>
        <begin position="47"/>
        <end position="63"/>
    </location>
</feature>
<name>A0AAU9JMK4_9CILI</name>
<comment type="similarity">
    <text evidence="2">Belongs to the peptidase U48 family.</text>
</comment>
<keyword evidence="3" id="KW-0645">Protease</keyword>
<evidence type="ECO:0000256" key="6">
    <source>
        <dbReference type="ARBA" id="ARBA00022824"/>
    </source>
</evidence>
<evidence type="ECO:0000256" key="10">
    <source>
        <dbReference type="ARBA" id="ARBA00049729"/>
    </source>
</evidence>
<reference evidence="13" key="1">
    <citation type="submission" date="2021-09" db="EMBL/GenBank/DDBJ databases">
        <authorList>
            <consortium name="AG Swart"/>
            <person name="Singh M."/>
            <person name="Singh A."/>
            <person name="Seah K."/>
            <person name="Emmerich C."/>
        </authorList>
    </citation>
    <scope>NUCLEOTIDE SEQUENCE</scope>
    <source>
        <strain evidence="13">ATCC30299</strain>
    </source>
</reference>
<evidence type="ECO:0000256" key="2">
    <source>
        <dbReference type="ARBA" id="ARBA00006897"/>
    </source>
</evidence>
<organism evidence="13 14">
    <name type="scientific">Blepharisma stoltei</name>
    <dbReference type="NCBI Taxonomy" id="1481888"/>
    <lineage>
        <taxon>Eukaryota</taxon>
        <taxon>Sar</taxon>
        <taxon>Alveolata</taxon>
        <taxon>Ciliophora</taxon>
        <taxon>Postciliodesmatophora</taxon>
        <taxon>Heterotrichea</taxon>
        <taxon>Heterotrichida</taxon>
        <taxon>Blepharismidae</taxon>
        <taxon>Blepharisma</taxon>
    </lineage>
</organism>
<keyword evidence="14" id="KW-1185">Reference proteome</keyword>
<dbReference type="EMBL" id="CAJZBQ010000040">
    <property type="protein sequence ID" value="CAG9326329.1"/>
    <property type="molecule type" value="Genomic_DNA"/>
</dbReference>
<accession>A0AAU9JMK4</accession>
<dbReference type="InterPro" id="IPR039731">
    <property type="entry name" value="Rce1"/>
</dbReference>
<keyword evidence="8 11" id="KW-0472">Membrane</keyword>
<dbReference type="GO" id="GO:0005789">
    <property type="term" value="C:endoplasmic reticulum membrane"/>
    <property type="evidence" value="ECO:0007669"/>
    <property type="project" value="UniProtKB-SubCell"/>
</dbReference>
<evidence type="ECO:0000256" key="9">
    <source>
        <dbReference type="ARBA" id="ARBA00047280"/>
    </source>
</evidence>
<evidence type="ECO:0000259" key="12">
    <source>
        <dbReference type="Pfam" id="PF02517"/>
    </source>
</evidence>
<evidence type="ECO:0000256" key="8">
    <source>
        <dbReference type="ARBA" id="ARBA00023136"/>
    </source>
</evidence>
<evidence type="ECO:0000256" key="11">
    <source>
        <dbReference type="SAM" id="Phobius"/>
    </source>
</evidence>
<feature type="transmembrane region" description="Helical" evidence="11">
    <location>
        <begin position="244"/>
        <end position="266"/>
    </location>
</feature>
<dbReference type="GO" id="GO:0071586">
    <property type="term" value="P:CAAX-box protein processing"/>
    <property type="evidence" value="ECO:0007669"/>
    <property type="project" value="InterPro"/>
</dbReference>
<dbReference type="GO" id="GO:0004222">
    <property type="term" value="F:metalloendopeptidase activity"/>
    <property type="evidence" value="ECO:0007669"/>
    <property type="project" value="InterPro"/>
</dbReference>
<dbReference type="Proteomes" id="UP001162131">
    <property type="component" value="Unassembled WGS sequence"/>
</dbReference>
<gene>
    <name evidence="13" type="ORF">BSTOLATCC_MIC40757</name>
</gene>
<dbReference type="EC" id="3.4.26.1" evidence="10"/>